<dbReference type="EMBL" id="CAJDYZ010009675">
    <property type="protein sequence ID" value="CAD1476926.1"/>
    <property type="molecule type" value="Genomic_DNA"/>
</dbReference>
<proteinExistence type="predicted"/>
<keyword evidence="3" id="KW-1185">Reference proteome</keyword>
<protein>
    <submittedName>
        <fullName evidence="2">Uncharacterized protein</fullName>
    </submittedName>
</protein>
<comment type="caution">
    <text evidence="2">The sequence shown here is derived from an EMBL/GenBank/DDBJ whole genome shotgun (WGS) entry which is preliminary data.</text>
</comment>
<reference evidence="2" key="1">
    <citation type="submission" date="2020-07" db="EMBL/GenBank/DDBJ databases">
        <authorList>
            <person name="Nazaruddin N."/>
        </authorList>
    </citation>
    <scope>NUCLEOTIDE SEQUENCE</scope>
</reference>
<evidence type="ECO:0000256" key="1">
    <source>
        <dbReference type="SAM" id="MobiDB-lite"/>
    </source>
</evidence>
<sequence length="47" mass="5367">INRAREYSENQAWSAFIPSRPTTTMYPSIPQEGKLTEPKENSVQTLV</sequence>
<organism evidence="2 3">
    <name type="scientific">Heterotrigona itama</name>
    <dbReference type="NCBI Taxonomy" id="395501"/>
    <lineage>
        <taxon>Eukaryota</taxon>
        <taxon>Metazoa</taxon>
        <taxon>Ecdysozoa</taxon>
        <taxon>Arthropoda</taxon>
        <taxon>Hexapoda</taxon>
        <taxon>Insecta</taxon>
        <taxon>Pterygota</taxon>
        <taxon>Neoptera</taxon>
        <taxon>Endopterygota</taxon>
        <taxon>Hymenoptera</taxon>
        <taxon>Apocrita</taxon>
        <taxon>Aculeata</taxon>
        <taxon>Apoidea</taxon>
        <taxon>Anthophila</taxon>
        <taxon>Apidae</taxon>
        <taxon>Heterotrigona</taxon>
    </lineage>
</organism>
<dbReference type="Proteomes" id="UP000752696">
    <property type="component" value="Unassembled WGS sequence"/>
</dbReference>
<feature type="region of interest" description="Disordered" evidence="1">
    <location>
        <begin position="18"/>
        <end position="47"/>
    </location>
</feature>
<dbReference type="AlphaFoldDB" id="A0A6V7HAV4"/>
<gene>
    <name evidence="2" type="ORF">MHI_LOCUS695011</name>
</gene>
<name>A0A6V7HAV4_9HYME</name>
<accession>A0A6V7HAV4</accession>
<evidence type="ECO:0000313" key="2">
    <source>
        <dbReference type="EMBL" id="CAD1476926.1"/>
    </source>
</evidence>
<feature type="non-terminal residue" evidence="2">
    <location>
        <position position="1"/>
    </location>
</feature>
<evidence type="ECO:0000313" key="3">
    <source>
        <dbReference type="Proteomes" id="UP000752696"/>
    </source>
</evidence>